<dbReference type="Proteomes" id="UP000790347">
    <property type="component" value="Unassembled WGS sequence"/>
</dbReference>
<name>A0A922I0Y1_DERFA</name>
<dbReference type="AlphaFoldDB" id="A0A922I0Y1"/>
<evidence type="ECO:0000313" key="1">
    <source>
        <dbReference type="EMBL" id="KAH9511846.1"/>
    </source>
</evidence>
<proteinExistence type="predicted"/>
<comment type="caution">
    <text evidence="1">The sequence shown here is derived from an EMBL/GenBank/DDBJ whole genome shotgun (WGS) entry which is preliminary data.</text>
</comment>
<dbReference type="EMBL" id="ASGP02000004">
    <property type="protein sequence ID" value="KAH9511846.1"/>
    <property type="molecule type" value="Genomic_DNA"/>
</dbReference>
<protein>
    <submittedName>
        <fullName evidence="1">Uncharacterized protein</fullName>
    </submittedName>
</protein>
<sequence>MVVLLRLLFVVGSHEINKSHEKQQQQCDLNVFDPIINKFFFIQLMINDNDIMMIQSNEIDI</sequence>
<reference evidence="1" key="1">
    <citation type="submission" date="2013-05" db="EMBL/GenBank/DDBJ databases">
        <authorList>
            <person name="Yim A.K.Y."/>
            <person name="Chan T.F."/>
            <person name="Ji K.M."/>
            <person name="Liu X.Y."/>
            <person name="Zhou J.W."/>
            <person name="Li R.Q."/>
            <person name="Yang K.Y."/>
            <person name="Li J."/>
            <person name="Li M."/>
            <person name="Law P.T.W."/>
            <person name="Wu Y.L."/>
            <person name="Cai Z.L."/>
            <person name="Qin H."/>
            <person name="Bao Y."/>
            <person name="Leung R.K.K."/>
            <person name="Ng P.K.S."/>
            <person name="Zou J."/>
            <person name="Zhong X.J."/>
            <person name="Ran P.X."/>
            <person name="Zhong N.S."/>
            <person name="Liu Z.G."/>
            <person name="Tsui S.K.W."/>
        </authorList>
    </citation>
    <scope>NUCLEOTIDE SEQUENCE</scope>
    <source>
        <strain evidence="1">Derf</strain>
        <tissue evidence="1">Whole organism</tissue>
    </source>
</reference>
<accession>A0A922I0Y1</accession>
<organism evidence="1 2">
    <name type="scientific">Dermatophagoides farinae</name>
    <name type="common">American house dust mite</name>
    <dbReference type="NCBI Taxonomy" id="6954"/>
    <lineage>
        <taxon>Eukaryota</taxon>
        <taxon>Metazoa</taxon>
        <taxon>Ecdysozoa</taxon>
        <taxon>Arthropoda</taxon>
        <taxon>Chelicerata</taxon>
        <taxon>Arachnida</taxon>
        <taxon>Acari</taxon>
        <taxon>Acariformes</taxon>
        <taxon>Sarcoptiformes</taxon>
        <taxon>Astigmata</taxon>
        <taxon>Psoroptidia</taxon>
        <taxon>Analgoidea</taxon>
        <taxon>Pyroglyphidae</taxon>
        <taxon>Dermatophagoidinae</taxon>
        <taxon>Dermatophagoides</taxon>
    </lineage>
</organism>
<evidence type="ECO:0000313" key="2">
    <source>
        <dbReference type="Proteomes" id="UP000790347"/>
    </source>
</evidence>
<reference evidence="1" key="2">
    <citation type="journal article" date="2022" name="Res Sq">
        <title>Comparative Genomics Reveals Insights into the Divergent Evolution of Astigmatic Mites and Household Pest Adaptations.</title>
        <authorList>
            <person name="Xiong Q."/>
            <person name="Wan A.T.-Y."/>
            <person name="Liu X.-Y."/>
            <person name="Fung C.S.-H."/>
            <person name="Xiao X."/>
            <person name="Malainual N."/>
            <person name="Hou J."/>
            <person name="Wang L."/>
            <person name="Wang M."/>
            <person name="Yang K."/>
            <person name="Cui Y."/>
            <person name="Leung E."/>
            <person name="Nong W."/>
            <person name="Shin S.-K."/>
            <person name="Au S."/>
            <person name="Jeong K.Y."/>
            <person name="Chew F.T."/>
            <person name="Hui J."/>
            <person name="Leung T.F."/>
            <person name="Tungtrongchitr A."/>
            <person name="Zhong N."/>
            <person name="Liu Z."/>
            <person name="Tsui S."/>
        </authorList>
    </citation>
    <scope>NUCLEOTIDE SEQUENCE</scope>
    <source>
        <strain evidence="1">Derf</strain>
        <tissue evidence="1">Whole organism</tissue>
    </source>
</reference>
<gene>
    <name evidence="1" type="ORF">DERF_010272</name>
</gene>
<keyword evidence="2" id="KW-1185">Reference proteome</keyword>